<dbReference type="Proteomes" id="UP000274792">
    <property type="component" value="Unassembled WGS sequence"/>
</dbReference>
<dbReference type="EMBL" id="RXWV01000059">
    <property type="protein sequence ID" value="RTX71710.1"/>
    <property type="molecule type" value="Genomic_DNA"/>
</dbReference>
<reference evidence="2 3" key="1">
    <citation type="submission" date="2018-10" db="EMBL/GenBank/DDBJ databases">
        <title>A collection Staphylococci species genome sequencing.</title>
        <authorList>
            <person name="Cole K."/>
        </authorList>
    </citation>
    <scope>NUCLEOTIDE SEQUENCE [LARGE SCALE GENOMIC DNA]</scope>
    <source>
        <strain evidence="3">NCTC 12218</strain>
    </source>
</reference>
<keyword evidence="1" id="KW-0175">Coiled coil</keyword>
<accession>A0AAJ4VH68</accession>
<evidence type="ECO:0000313" key="2">
    <source>
        <dbReference type="EMBL" id="RTX71710.1"/>
    </source>
</evidence>
<evidence type="ECO:0000256" key="1">
    <source>
        <dbReference type="SAM" id="Coils"/>
    </source>
</evidence>
<dbReference type="AlphaFoldDB" id="A0AAJ4VH68"/>
<feature type="coiled-coil region" evidence="1">
    <location>
        <begin position="19"/>
        <end position="61"/>
    </location>
</feature>
<comment type="caution">
    <text evidence="2">The sequence shown here is derived from an EMBL/GenBank/DDBJ whole genome shotgun (WGS) entry which is preliminary data.</text>
</comment>
<organism evidence="2 3">
    <name type="scientific">Mammaliicoccus sciuri</name>
    <name type="common">Staphylococcus sciuri</name>
    <dbReference type="NCBI Taxonomy" id="1296"/>
    <lineage>
        <taxon>Bacteria</taxon>
        <taxon>Bacillati</taxon>
        <taxon>Bacillota</taxon>
        <taxon>Bacilli</taxon>
        <taxon>Bacillales</taxon>
        <taxon>Staphylococcaceae</taxon>
        <taxon>Mammaliicoccus</taxon>
    </lineage>
</organism>
<protein>
    <submittedName>
        <fullName evidence="2">Uncharacterized protein</fullName>
    </submittedName>
</protein>
<name>A0AAJ4VH68_MAMSC</name>
<gene>
    <name evidence="2" type="ORF">CD117_11075</name>
</gene>
<evidence type="ECO:0000313" key="3">
    <source>
        <dbReference type="Proteomes" id="UP000274792"/>
    </source>
</evidence>
<sequence length="63" mass="7689">MGKSIHERWKEDAYYYEKRAAEDENYEETKARVEKKKAQIIESLKHNKDKIKQMEERLSKKNS</sequence>
<dbReference type="RefSeq" id="WP_126477656.1">
    <property type="nucleotide sequence ID" value="NZ_RXWV01000059.1"/>
</dbReference>
<proteinExistence type="predicted"/>